<proteinExistence type="predicted"/>
<keyword evidence="1" id="KW-0812">Transmembrane</keyword>
<evidence type="ECO:0000256" key="1">
    <source>
        <dbReference type="SAM" id="Phobius"/>
    </source>
</evidence>
<dbReference type="InterPro" id="IPR013424">
    <property type="entry name" value="Ice-binding_C"/>
</dbReference>
<dbReference type="RefSeq" id="WP_379907995.1">
    <property type="nucleotide sequence ID" value="NZ_JBHSWE010000001.1"/>
</dbReference>
<feature type="signal peptide" evidence="2">
    <location>
        <begin position="1"/>
        <end position="25"/>
    </location>
</feature>
<gene>
    <name evidence="3" type="ORF">ACFQDL_04480</name>
</gene>
<feature type="chain" id="PRO_5045889545" evidence="2">
    <location>
        <begin position="26"/>
        <end position="213"/>
    </location>
</feature>
<keyword evidence="1" id="KW-1133">Transmembrane helix</keyword>
<feature type="transmembrane region" description="Helical" evidence="1">
    <location>
        <begin position="184"/>
        <end position="205"/>
    </location>
</feature>
<name>A0ABW1ZW63_9GAMM</name>
<reference evidence="4" key="1">
    <citation type="journal article" date="2019" name="Int. J. Syst. Evol. Microbiol.">
        <title>The Global Catalogue of Microorganisms (GCM) 10K type strain sequencing project: providing services to taxonomists for standard genome sequencing and annotation.</title>
        <authorList>
            <consortium name="The Broad Institute Genomics Platform"/>
            <consortium name="The Broad Institute Genome Sequencing Center for Infectious Disease"/>
            <person name="Wu L."/>
            <person name="Ma J."/>
        </authorList>
    </citation>
    <scope>NUCLEOTIDE SEQUENCE [LARGE SCALE GENOMIC DNA]</scope>
    <source>
        <strain evidence="4">NBRC 111756</strain>
    </source>
</reference>
<organism evidence="3 4">
    <name type="scientific">Marinobacterium aestuariivivens</name>
    <dbReference type="NCBI Taxonomy" id="1698799"/>
    <lineage>
        <taxon>Bacteria</taxon>
        <taxon>Pseudomonadati</taxon>
        <taxon>Pseudomonadota</taxon>
        <taxon>Gammaproteobacteria</taxon>
        <taxon>Oceanospirillales</taxon>
        <taxon>Oceanospirillaceae</taxon>
        <taxon>Marinobacterium</taxon>
    </lineage>
</organism>
<keyword evidence="4" id="KW-1185">Reference proteome</keyword>
<sequence>MKVHKQVLIAGLLLAIGGLGSTAQAGIISVFDGGGVGSLRFDWEAAVGAYMEEDFAGGDSDDFSVAIAGGGHNRFSINGTLKDRLSPGSGSVTTIAFDFEIFAFGANWDLSPREAGRGIRLYAGGLLVPIEVPTTHTGEFFGFISDVGFTQLVLDAGTQGGAPDRYTADDFVYSAFSSPIAEPVAVPVPGTLALLVLGALLGIGLGRRRPQQA</sequence>
<evidence type="ECO:0000313" key="3">
    <source>
        <dbReference type="EMBL" id="MFC6669437.1"/>
    </source>
</evidence>
<dbReference type="NCBIfam" id="TIGR02595">
    <property type="entry name" value="PEP_CTERM"/>
    <property type="match status" value="1"/>
</dbReference>
<keyword evidence="1" id="KW-0472">Membrane</keyword>
<evidence type="ECO:0000256" key="2">
    <source>
        <dbReference type="SAM" id="SignalP"/>
    </source>
</evidence>
<dbReference type="EMBL" id="JBHSWE010000001">
    <property type="protein sequence ID" value="MFC6669437.1"/>
    <property type="molecule type" value="Genomic_DNA"/>
</dbReference>
<dbReference type="Proteomes" id="UP001596422">
    <property type="component" value="Unassembled WGS sequence"/>
</dbReference>
<keyword evidence="2" id="KW-0732">Signal</keyword>
<protein>
    <submittedName>
        <fullName evidence="3">PEP-CTERM sorting domain-containing protein</fullName>
    </submittedName>
</protein>
<evidence type="ECO:0000313" key="4">
    <source>
        <dbReference type="Proteomes" id="UP001596422"/>
    </source>
</evidence>
<comment type="caution">
    <text evidence="3">The sequence shown here is derived from an EMBL/GenBank/DDBJ whole genome shotgun (WGS) entry which is preliminary data.</text>
</comment>
<accession>A0ABW1ZW63</accession>